<evidence type="ECO:0000256" key="1">
    <source>
        <dbReference type="ARBA" id="ARBA00022723"/>
    </source>
</evidence>
<evidence type="ECO:0000256" key="6">
    <source>
        <dbReference type="SAM" id="MobiDB-lite"/>
    </source>
</evidence>
<dbReference type="Proteomes" id="UP001075354">
    <property type="component" value="Chromosome 6"/>
</dbReference>
<evidence type="ECO:0000256" key="4">
    <source>
        <dbReference type="ARBA" id="ARBA00023125"/>
    </source>
</evidence>
<sequence length="518" mass="57342">MLDKKDTRRRSVSTPGIACSAKDCLSNKFKNSERFFFSFPECDLSSKRSVERCRTWVKKAGNADLLKCLSTKLADNFYLCCSHFPDWTAVDNNTRYIDSGAVPAYFDCPPLSNVEMEVFPVITEVVEDATPEVCIDECNQSESDSAVISPVVKLEEKSAADPDVTSLDSQGSVSEPLIPSTEESSTNRNDDDKNLRPSRKAKRNAFDRLSGNQSSKKDEAPPEKKTFRPSQRRSLSIKPRKSLKYKVKKFGRSSLGALQQSTHRMPSTEVVNMTEPEKSAKSVIVAKNIVTILSSPVGKRIGSSNIPAAGALPDTHLGKATNLFNIPVYRAPTTSVLNLNQLGQSKNNGNIEISAVDKNTNIEECAANTNSVIPLLRSTCSQTTVGSFEQGRDMLRILDCDSKLQVFSGIPSYNVLQSITDATLSMMMTNRDMINDIEPTMRDWIIVTCTKFMLGISTEALAVMFELDASECERIVEKTSLFLRKTISLPECQRFVWVLPESVLSGIAEFSDKVIRSN</sequence>
<evidence type="ECO:0000256" key="5">
    <source>
        <dbReference type="PROSITE-ProRule" id="PRU00309"/>
    </source>
</evidence>
<name>A0AAV7XRP7_9NEOP</name>
<evidence type="ECO:0000313" key="9">
    <source>
        <dbReference type="Proteomes" id="UP001075354"/>
    </source>
</evidence>
<gene>
    <name evidence="8" type="ORF">ONE63_008832</name>
</gene>
<feature type="region of interest" description="Disordered" evidence="6">
    <location>
        <begin position="157"/>
        <end position="241"/>
    </location>
</feature>
<dbReference type="SUPFAM" id="SSF57716">
    <property type="entry name" value="Glucocorticoid receptor-like (DNA-binding domain)"/>
    <property type="match status" value="1"/>
</dbReference>
<dbReference type="GO" id="GO:0008270">
    <property type="term" value="F:zinc ion binding"/>
    <property type="evidence" value="ECO:0007669"/>
    <property type="project" value="UniProtKB-KW"/>
</dbReference>
<comment type="caution">
    <text evidence="8">The sequence shown here is derived from an EMBL/GenBank/DDBJ whole genome shotgun (WGS) entry which is preliminary data.</text>
</comment>
<keyword evidence="1" id="KW-0479">Metal-binding</keyword>
<evidence type="ECO:0000259" key="7">
    <source>
        <dbReference type="PROSITE" id="PS50950"/>
    </source>
</evidence>
<dbReference type="PROSITE" id="PS50950">
    <property type="entry name" value="ZF_THAP"/>
    <property type="match status" value="1"/>
</dbReference>
<feature type="domain" description="THAP-type" evidence="7">
    <location>
        <begin position="14"/>
        <end position="106"/>
    </location>
</feature>
<keyword evidence="2 5" id="KW-0863">Zinc-finger</keyword>
<dbReference type="EMBL" id="JAPTSV010000006">
    <property type="protein sequence ID" value="KAJ1527315.1"/>
    <property type="molecule type" value="Genomic_DNA"/>
</dbReference>
<evidence type="ECO:0000256" key="2">
    <source>
        <dbReference type="ARBA" id="ARBA00022771"/>
    </source>
</evidence>
<proteinExistence type="predicted"/>
<keyword evidence="4 5" id="KW-0238">DNA-binding</keyword>
<keyword evidence="3" id="KW-0862">Zinc</keyword>
<organism evidence="8 9">
    <name type="scientific">Megalurothrips usitatus</name>
    <name type="common">bean blossom thrips</name>
    <dbReference type="NCBI Taxonomy" id="439358"/>
    <lineage>
        <taxon>Eukaryota</taxon>
        <taxon>Metazoa</taxon>
        <taxon>Ecdysozoa</taxon>
        <taxon>Arthropoda</taxon>
        <taxon>Hexapoda</taxon>
        <taxon>Insecta</taxon>
        <taxon>Pterygota</taxon>
        <taxon>Neoptera</taxon>
        <taxon>Paraneoptera</taxon>
        <taxon>Thysanoptera</taxon>
        <taxon>Terebrantia</taxon>
        <taxon>Thripoidea</taxon>
        <taxon>Thripidae</taxon>
        <taxon>Megalurothrips</taxon>
    </lineage>
</organism>
<dbReference type="AlphaFoldDB" id="A0AAV7XRP7"/>
<evidence type="ECO:0000313" key="8">
    <source>
        <dbReference type="EMBL" id="KAJ1527315.1"/>
    </source>
</evidence>
<evidence type="ECO:0000256" key="3">
    <source>
        <dbReference type="ARBA" id="ARBA00022833"/>
    </source>
</evidence>
<protein>
    <recommendedName>
        <fullName evidence="7">THAP-type domain-containing protein</fullName>
    </recommendedName>
</protein>
<dbReference type="InterPro" id="IPR006612">
    <property type="entry name" value="THAP_Znf"/>
</dbReference>
<keyword evidence="9" id="KW-1185">Reference proteome</keyword>
<reference evidence="8" key="1">
    <citation type="submission" date="2022-12" db="EMBL/GenBank/DDBJ databases">
        <title>Chromosome-level genome assembly of the bean flower thrips Megalurothrips usitatus.</title>
        <authorList>
            <person name="Ma L."/>
            <person name="Liu Q."/>
            <person name="Li H."/>
            <person name="Cai W."/>
        </authorList>
    </citation>
    <scope>NUCLEOTIDE SEQUENCE</scope>
    <source>
        <strain evidence="8">Cailab_2022a</strain>
    </source>
</reference>
<dbReference type="GO" id="GO:0003677">
    <property type="term" value="F:DNA binding"/>
    <property type="evidence" value="ECO:0007669"/>
    <property type="project" value="UniProtKB-UniRule"/>
</dbReference>
<accession>A0AAV7XRP7</accession>
<feature type="compositionally biased region" description="Basic and acidic residues" evidence="6">
    <location>
        <begin position="215"/>
        <end position="226"/>
    </location>
</feature>